<keyword evidence="9" id="KW-0406">Ion transport</keyword>
<keyword evidence="6 14" id="KW-0812">Transmembrane</keyword>
<dbReference type="PANTHER" id="PTHR32552">
    <property type="entry name" value="FERRICHROME IRON RECEPTOR-RELATED"/>
    <property type="match status" value="1"/>
</dbReference>
<evidence type="ECO:0000256" key="11">
    <source>
        <dbReference type="ARBA" id="ARBA00023136"/>
    </source>
</evidence>
<keyword evidence="11 14" id="KW-0472">Membrane</keyword>
<evidence type="ECO:0000256" key="6">
    <source>
        <dbReference type="ARBA" id="ARBA00022692"/>
    </source>
</evidence>
<keyword evidence="12 18" id="KW-0675">Receptor</keyword>
<dbReference type="Pfam" id="PF07715">
    <property type="entry name" value="Plug"/>
    <property type="match status" value="1"/>
</dbReference>
<evidence type="ECO:0000256" key="7">
    <source>
        <dbReference type="ARBA" id="ARBA00022729"/>
    </source>
</evidence>
<evidence type="ECO:0000256" key="13">
    <source>
        <dbReference type="ARBA" id="ARBA00023237"/>
    </source>
</evidence>
<dbReference type="RefSeq" id="WP_163393551.1">
    <property type="nucleotide sequence ID" value="NZ_BMKP01000002.1"/>
</dbReference>
<dbReference type="InterPro" id="IPR039426">
    <property type="entry name" value="TonB-dep_rcpt-like"/>
</dbReference>
<feature type="domain" description="TonB-dependent receptor-like beta-barrel" evidence="16">
    <location>
        <begin position="238"/>
        <end position="754"/>
    </location>
</feature>
<dbReference type="InterPro" id="IPR000531">
    <property type="entry name" value="Beta-barrel_TonB"/>
</dbReference>
<evidence type="ECO:0000313" key="19">
    <source>
        <dbReference type="Proteomes" id="UP000655016"/>
    </source>
</evidence>
<proteinExistence type="inferred from homology"/>
<dbReference type="InterPro" id="IPR037066">
    <property type="entry name" value="Plug_dom_sf"/>
</dbReference>
<dbReference type="Pfam" id="PF00593">
    <property type="entry name" value="TonB_dep_Rec_b-barrel"/>
    <property type="match status" value="1"/>
</dbReference>
<comment type="similarity">
    <text evidence="2 14 15">Belongs to the TonB-dependent receptor family.</text>
</comment>
<comment type="caution">
    <text evidence="18">The sequence shown here is derived from an EMBL/GenBank/DDBJ whole genome shotgun (WGS) entry which is preliminary data.</text>
</comment>
<dbReference type="Gene3D" id="2.170.130.10">
    <property type="entry name" value="TonB-dependent receptor, plug domain"/>
    <property type="match status" value="1"/>
</dbReference>
<evidence type="ECO:0000256" key="12">
    <source>
        <dbReference type="ARBA" id="ARBA00023170"/>
    </source>
</evidence>
<evidence type="ECO:0000256" key="9">
    <source>
        <dbReference type="ARBA" id="ARBA00023065"/>
    </source>
</evidence>
<evidence type="ECO:0000259" key="17">
    <source>
        <dbReference type="Pfam" id="PF07715"/>
    </source>
</evidence>
<keyword evidence="7" id="KW-0732">Signal</keyword>
<keyword evidence="10 15" id="KW-0798">TonB box</keyword>
<gene>
    <name evidence="18" type="primary">fhuA</name>
    <name evidence="18" type="ORF">GCM10011518_11550</name>
</gene>
<keyword evidence="5" id="KW-0410">Iron transport</keyword>
<protein>
    <submittedName>
        <fullName evidence="18">TonB-dependent receptor</fullName>
    </submittedName>
</protein>
<keyword evidence="19" id="KW-1185">Reference proteome</keyword>
<dbReference type="SUPFAM" id="SSF56935">
    <property type="entry name" value="Porins"/>
    <property type="match status" value="1"/>
</dbReference>
<keyword evidence="3 14" id="KW-0813">Transport</keyword>
<evidence type="ECO:0000256" key="3">
    <source>
        <dbReference type="ARBA" id="ARBA00022448"/>
    </source>
</evidence>
<keyword evidence="13 14" id="KW-0998">Cell outer membrane</keyword>
<dbReference type="CDD" id="cd01347">
    <property type="entry name" value="ligand_gated_channel"/>
    <property type="match status" value="1"/>
</dbReference>
<dbReference type="EMBL" id="BMKP01000002">
    <property type="protein sequence ID" value="GGF04053.1"/>
    <property type="molecule type" value="Genomic_DNA"/>
</dbReference>
<feature type="domain" description="TonB-dependent receptor plug" evidence="17">
    <location>
        <begin position="69"/>
        <end position="167"/>
    </location>
</feature>
<organism evidence="18 19">
    <name type="scientific">Flavobacterium limi</name>
    <dbReference type="NCBI Taxonomy" id="2045105"/>
    <lineage>
        <taxon>Bacteria</taxon>
        <taxon>Pseudomonadati</taxon>
        <taxon>Bacteroidota</taxon>
        <taxon>Flavobacteriia</taxon>
        <taxon>Flavobacteriales</taxon>
        <taxon>Flavobacteriaceae</taxon>
        <taxon>Flavobacterium</taxon>
    </lineage>
</organism>
<evidence type="ECO:0000256" key="15">
    <source>
        <dbReference type="RuleBase" id="RU003357"/>
    </source>
</evidence>
<dbReference type="NCBIfam" id="TIGR01783">
    <property type="entry name" value="TonB-siderophor"/>
    <property type="match status" value="1"/>
</dbReference>
<reference evidence="19" key="1">
    <citation type="journal article" date="2019" name="Int. J. Syst. Evol. Microbiol.">
        <title>The Global Catalogue of Microorganisms (GCM) 10K type strain sequencing project: providing services to taxonomists for standard genome sequencing and annotation.</title>
        <authorList>
            <consortium name="The Broad Institute Genomics Platform"/>
            <consortium name="The Broad Institute Genome Sequencing Center for Infectious Disease"/>
            <person name="Wu L."/>
            <person name="Ma J."/>
        </authorList>
    </citation>
    <scope>NUCLEOTIDE SEQUENCE [LARGE SCALE GENOMIC DNA]</scope>
    <source>
        <strain evidence="19">CGMCC 1.16060</strain>
    </source>
</reference>
<dbReference type="Gene3D" id="2.40.170.20">
    <property type="entry name" value="TonB-dependent receptor, beta-barrel domain"/>
    <property type="match status" value="1"/>
</dbReference>
<dbReference type="Proteomes" id="UP000655016">
    <property type="component" value="Unassembled WGS sequence"/>
</dbReference>
<comment type="subcellular location">
    <subcellularLocation>
        <location evidence="1 14">Cell outer membrane</location>
        <topology evidence="1 14">Multi-pass membrane protein</topology>
    </subcellularLocation>
</comment>
<dbReference type="InterPro" id="IPR036942">
    <property type="entry name" value="Beta-barrel_TonB_sf"/>
</dbReference>
<evidence type="ECO:0000256" key="8">
    <source>
        <dbReference type="ARBA" id="ARBA00023004"/>
    </source>
</evidence>
<keyword evidence="8" id="KW-0408">Iron</keyword>
<dbReference type="PROSITE" id="PS52016">
    <property type="entry name" value="TONB_DEPENDENT_REC_3"/>
    <property type="match status" value="1"/>
</dbReference>
<evidence type="ECO:0000256" key="2">
    <source>
        <dbReference type="ARBA" id="ARBA00009810"/>
    </source>
</evidence>
<evidence type="ECO:0000256" key="4">
    <source>
        <dbReference type="ARBA" id="ARBA00022452"/>
    </source>
</evidence>
<accession>A0ABQ1TY88</accession>
<dbReference type="InterPro" id="IPR012910">
    <property type="entry name" value="Plug_dom"/>
</dbReference>
<evidence type="ECO:0000256" key="14">
    <source>
        <dbReference type="PROSITE-ProRule" id="PRU01360"/>
    </source>
</evidence>
<evidence type="ECO:0000256" key="5">
    <source>
        <dbReference type="ARBA" id="ARBA00022496"/>
    </source>
</evidence>
<name>A0ABQ1TY88_9FLAO</name>
<evidence type="ECO:0000313" key="18">
    <source>
        <dbReference type="EMBL" id="GGF04053.1"/>
    </source>
</evidence>
<keyword evidence="4 14" id="KW-1134">Transmembrane beta strand</keyword>
<evidence type="ECO:0000256" key="1">
    <source>
        <dbReference type="ARBA" id="ARBA00004571"/>
    </source>
</evidence>
<dbReference type="PANTHER" id="PTHR32552:SF68">
    <property type="entry name" value="FERRICHROME OUTER MEMBRANE TRANSPORTER_PHAGE RECEPTOR"/>
    <property type="match status" value="1"/>
</dbReference>
<dbReference type="InterPro" id="IPR010105">
    <property type="entry name" value="TonB_sidphr_rcpt"/>
</dbReference>
<evidence type="ECO:0000256" key="10">
    <source>
        <dbReference type="ARBA" id="ARBA00023077"/>
    </source>
</evidence>
<sequence>MKNILILALSVISFATYSQSQNRSESDTDTASAINDTVKNKKGEILNEVIVTKTKEPKPVTAVRSGLKPMDNPQTVQVIGSEVIEQQQAIRLSEVLKNANGVYVSSARGGAQESFFSRGYDMSANNMFKNGFRYNSGSIPDVSGLEKVEFLKGGSALLFGNVAPGGILNLVTKTPSFKSGEEVSMQMGSYAYYKPSIDFYGPLSKSIAFRINGSYENSESFRDVVKNERLYFNPSLLFFINPKTQITVQGDYLTADWTPDFGTGIIGKTILDIPRNTYFGALWSTGNTKSSSASVLLNHDFNKNWKLNFNSSFQTYNRTQKSTAQMSNLDDPIIYPVSGKWNRGLVQNKNLEQILGDQLSLQGTFNTGKIKHQLFTGVDWENSFVTAYTYAFSEKAVKVRQFDGTYKNDASLYDTIDLFNFDPSTQRTDIPNARATQILKTDTNRFGAYFQDLISVTSQIKVLAGLRWSWQEAEVSTYKEILTSGVQTVSPEKAIPTVAEKRLDNAFSPKIGLVYQPLTDMSLFASYSSSFTPNTGNTFNNEALDPSIIDQYEAGIKTDLWKGVLSTNITVYQITNDNLVQTAAFKADGITPNTDQNLKILSGGTKSKGVEIDVTARPLEGLSIIAGYSYNDMRYTKTSGKEGSFVEGDRLARTPKNTANLSFFYTVPTGILKGLSVGAVGNYIGDRIGGWNNLYYYETIFNPVTGLPFIDLTDPTKPKPLKSTTLTIQDREIPLEGYVTVDVSAGYNWKKLSLLCKLSNITNELNYTVHENYSVNPIAPRQIMVSLKYKL</sequence>
<evidence type="ECO:0000259" key="16">
    <source>
        <dbReference type="Pfam" id="PF00593"/>
    </source>
</evidence>